<proteinExistence type="predicted"/>
<dbReference type="InterPro" id="IPR003776">
    <property type="entry name" value="YcaO-like_dom"/>
</dbReference>
<accession>A0ABV5KII3</accession>
<dbReference type="RefSeq" id="WP_377490039.1">
    <property type="nucleotide sequence ID" value="NZ_JBHMDO010000008.1"/>
</dbReference>
<name>A0ABV5KII3_9BACL</name>
<dbReference type="PANTHER" id="PTHR37809:SF1">
    <property type="entry name" value="RIBOSOMAL PROTEIN S12 METHYLTHIOTRANSFERASE ACCESSORY FACTOR YCAO"/>
    <property type="match status" value="1"/>
</dbReference>
<comment type="caution">
    <text evidence="2">The sequence shown here is derived from an EMBL/GenBank/DDBJ whole genome shotgun (WGS) entry which is preliminary data.</text>
</comment>
<keyword evidence="3" id="KW-1185">Reference proteome</keyword>
<dbReference type="Gene3D" id="3.30.40.250">
    <property type="match status" value="1"/>
</dbReference>
<dbReference type="Proteomes" id="UP001589747">
    <property type="component" value="Unassembled WGS sequence"/>
</dbReference>
<dbReference type="NCBIfam" id="TIGR03604">
    <property type="entry name" value="TOMM_cyclo_SagD"/>
    <property type="match status" value="1"/>
</dbReference>
<gene>
    <name evidence="2" type="ORF">ACFFSY_03670</name>
</gene>
<feature type="domain" description="YcaO" evidence="1">
    <location>
        <begin position="82"/>
        <end position="454"/>
    </location>
</feature>
<organism evidence="2 3">
    <name type="scientific">Paenibacillus aurantiacus</name>
    <dbReference type="NCBI Taxonomy" id="1936118"/>
    <lineage>
        <taxon>Bacteria</taxon>
        <taxon>Bacillati</taxon>
        <taxon>Bacillota</taxon>
        <taxon>Bacilli</taxon>
        <taxon>Bacillales</taxon>
        <taxon>Paenibacillaceae</taxon>
        <taxon>Paenibacillus</taxon>
    </lineage>
</organism>
<evidence type="ECO:0000259" key="1">
    <source>
        <dbReference type="PROSITE" id="PS51664"/>
    </source>
</evidence>
<evidence type="ECO:0000313" key="2">
    <source>
        <dbReference type="EMBL" id="MFB9325019.1"/>
    </source>
</evidence>
<protein>
    <submittedName>
        <fullName evidence="2">YcaO-like family protein</fullName>
    </submittedName>
</protein>
<reference evidence="2 3" key="1">
    <citation type="submission" date="2024-09" db="EMBL/GenBank/DDBJ databases">
        <authorList>
            <person name="Sun Q."/>
            <person name="Mori K."/>
        </authorList>
    </citation>
    <scope>NUCLEOTIDE SEQUENCE [LARGE SCALE GENOMIC DNA]</scope>
    <source>
        <strain evidence="2 3">TISTR 2452</strain>
    </source>
</reference>
<dbReference type="InterPro" id="IPR027624">
    <property type="entry name" value="TOMM_cyclo_SagD"/>
</dbReference>
<dbReference type="Pfam" id="PF02624">
    <property type="entry name" value="YcaO"/>
    <property type="match status" value="1"/>
</dbReference>
<dbReference type="PROSITE" id="PS51664">
    <property type="entry name" value="YCAO"/>
    <property type="match status" value="1"/>
</dbReference>
<evidence type="ECO:0000313" key="3">
    <source>
        <dbReference type="Proteomes" id="UP001589747"/>
    </source>
</evidence>
<dbReference type="Gene3D" id="3.30.1330.230">
    <property type="match status" value="1"/>
</dbReference>
<dbReference type="EMBL" id="JBHMDO010000008">
    <property type="protein sequence ID" value="MFB9325019.1"/>
    <property type="molecule type" value="Genomic_DNA"/>
</dbReference>
<dbReference type="Gene3D" id="3.30.160.660">
    <property type="match status" value="1"/>
</dbReference>
<sequence>MSRVMVRGLRGAAGGASRRGLAAELPDSLAKAISPHGGIVRGLMNISPEPGDPRLFLSLAAPANPKSFGGGRHGLIDFFASGMGTTLAEANISAVAEAVERYCAAYVVPERTLLASWEELREEALHPDDLPLFTSEQHSRWQFPYQPFTERSRIRWVSSQSLTTGLRKWVPAAIAWDSYQPLSADEEAICFGLMTGSAAGSTPEQAMIGGLLEIIERDAFMMMWYNSLSLPRIDIRDHPVAEPFRELLDESRFTLDIVDTTGDTGIPSAFGLLRTSDGKVSVGGSARLTLEDAVRKTLMEVSQLFIGNKSQIYARTIPSLLPHQVTDYGLRLPYYEQPFASEELAFTVASNQIRPLGREAAPVPDTESRRLARLVERLESRGLEALCVDLTTDDARELGLHVVKMIVPGTIQLPRSEGERLVTSRRIYDTPVELGLRSRPIEPQELNISPHPFP</sequence>
<dbReference type="PANTHER" id="PTHR37809">
    <property type="entry name" value="RIBOSOMAL PROTEIN S12 METHYLTHIOTRANSFERASE ACCESSORY FACTOR YCAO"/>
    <property type="match status" value="1"/>
</dbReference>